<proteinExistence type="predicted"/>
<dbReference type="InterPro" id="IPR001173">
    <property type="entry name" value="Glyco_trans_2-like"/>
</dbReference>
<dbReference type="GO" id="GO:0016757">
    <property type="term" value="F:glycosyltransferase activity"/>
    <property type="evidence" value="ECO:0007669"/>
    <property type="project" value="UniProtKB-KW"/>
</dbReference>
<name>A0ABT5I6Y7_VOGIN</name>
<dbReference type="Gene3D" id="3.90.550.10">
    <property type="entry name" value="Spore Coat Polysaccharide Biosynthesis Protein SpsA, Chain A"/>
    <property type="match status" value="1"/>
</dbReference>
<dbReference type="SUPFAM" id="SSF53448">
    <property type="entry name" value="Nucleotide-diphospho-sugar transferases"/>
    <property type="match status" value="1"/>
</dbReference>
<evidence type="ECO:0000313" key="5">
    <source>
        <dbReference type="Proteomes" id="UP001221566"/>
    </source>
</evidence>
<keyword evidence="2 4" id="KW-0808">Transferase</keyword>
<dbReference type="RefSeq" id="WP_272803752.1">
    <property type="nucleotide sequence ID" value="NZ_JAQQKY010000009.1"/>
</dbReference>
<protein>
    <submittedName>
        <fullName evidence="4">Glycosyltransferase</fullName>
        <ecNumber evidence="4">2.4.-.-</ecNumber>
    </submittedName>
</protein>
<keyword evidence="5" id="KW-1185">Reference proteome</keyword>
<organism evidence="4 5">
    <name type="scientific">Vogesella indigofera</name>
    <name type="common">Pseudomonas indigofera</name>
    <dbReference type="NCBI Taxonomy" id="45465"/>
    <lineage>
        <taxon>Bacteria</taxon>
        <taxon>Pseudomonadati</taxon>
        <taxon>Pseudomonadota</taxon>
        <taxon>Betaproteobacteria</taxon>
        <taxon>Neisseriales</taxon>
        <taxon>Chromobacteriaceae</taxon>
        <taxon>Vogesella</taxon>
    </lineage>
</organism>
<dbReference type="Pfam" id="PF00535">
    <property type="entry name" value="Glycos_transf_2"/>
    <property type="match status" value="1"/>
</dbReference>
<gene>
    <name evidence="4" type="ORF">PQU93_14265</name>
</gene>
<dbReference type="PANTHER" id="PTHR22916">
    <property type="entry name" value="GLYCOSYLTRANSFERASE"/>
    <property type="match status" value="1"/>
</dbReference>
<dbReference type="EMBL" id="JAQQKY010000009">
    <property type="protein sequence ID" value="MDC7691936.1"/>
    <property type="molecule type" value="Genomic_DNA"/>
</dbReference>
<evidence type="ECO:0000259" key="3">
    <source>
        <dbReference type="Pfam" id="PF00535"/>
    </source>
</evidence>
<comment type="caution">
    <text evidence="4">The sequence shown here is derived from an EMBL/GenBank/DDBJ whole genome shotgun (WGS) entry which is preliminary data.</text>
</comment>
<dbReference type="EC" id="2.4.-.-" evidence="4"/>
<keyword evidence="1 4" id="KW-0328">Glycosyltransferase</keyword>
<dbReference type="CDD" id="cd00761">
    <property type="entry name" value="Glyco_tranf_GTA_type"/>
    <property type="match status" value="1"/>
</dbReference>
<evidence type="ECO:0000256" key="2">
    <source>
        <dbReference type="ARBA" id="ARBA00022679"/>
    </source>
</evidence>
<reference evidence="4 5" key="1">
    <citation type="submission" date="2023-01" db="EMBL/GenBank/DDBJ databases">
        <title>Novel species of the genus Vogesella isolated from rivers.</title>
        <authorList>
            <person name="Lu H."/>
        </authorList>
    </citation>
    <scope>NUCLEOTIDE SEQUENCE [LARGE SCALE GENOMIC DNA]</scope>
    <source>
        <strain evidence="4 5">SH7W</strain>
    </source>
</reference>
<accession>A0ABT5I6Y7</accession>
<evidence type="ECO:0000313" key="4">
    <source>
        <dbReference type="EMBL" id="MDC7691936.1"/>
    </source>
</evidence>
<dbReference type="InterPro" id="IPR029044">
    <property type="entry name" value="Nucleotide-diphossugar_trans"/>
</dbReference>
<sequence length="327" mass="37509">MCDKISKPLISLVVPVFNADKYLDSMLSGFEKQSIESVEYIFVDDGSTDGSWLILSAFKERHPATTLVKQENKGAYAARNAGMAIANGKYISFPDADDLVDPEMFSKLCSFCEVNELDVATGNSLILDEDGSRQVMYPSVDFSLGPGYEWYERCLEKRSGGFWHCICPSVYRLSWLKENNFTFYEGFNGFDVPWTASILMKAERFGFYDENLYFYYRRQGSLSLAKSNKQKVRTVDSLLVSTNLLLNLRADVACKFSDSKFFDLLLIKRRQKLFHSLREVDDRSDKKICAKKIVNSRFFDKIYPLCLSGKEKLKHMLVYAWVLVLSL</sequence>
<dbReference type="Proteomes" id="UP001221566">
    <property type="component" value="Unassembled WGS sequence"/>
</dbReference>
<feature type="domain" description="Glycosyltransferase 2-like" evidence="3">
    <location>
        <begin position="11"/>
        <end position="130"/>
    </location>
</feature>
<evidence type="ECO:0000256" key="1">
    <source>
        <dbReference type="ARBA" id="ARBA00022676"/>
    </source>
</evidence>
<dbReference type="PANTHER" id="PTHR22916:SF51">
    <property type="entry name" value="GLYCOSYLTRANSFERASE EPSH-RELATED"/>
    <property type="match status" value="1"/>
</dbReference>